<protein>
    <recommendedName>
        <fullName evidence="3">DUF4194 domain-containing protein</fullName>
    </recommendedName>
</protein>
<name>A0A2T2XE00_9FIRM</name>
<dbReference type="AlphaFoldDB" id="A0A2T2XE00"/>
<dbReference type="Pfam" id="PF13835">
    <property type="entry name" value="DUF4194"/>
    <property type="match status" value="1"/>
</dbReference>
<comment type="caution">
    <text evidence="1">The sequence shown here is derived from an EMBL/GenBank/DDBJ whole genome shotgun (WGS) entry which is preliminary data.</text>
</comment>
<dbReference type="EMBL" id="PXYW01000033">
    <property type="protein sequence ID" value="PSR32662.1"/>
    <property type="molecule type" value="Genomic_DNA"/>
</dbReference>
<evidence type="ECO:0000313" key="2">
    <source>
        <dbReference type="Proteomes" id="UP000242972"/>
    </source>
</evidence>
<dbReference type="Proteomes" id="UP000242972">
    <property type="component" value="Unassembled WGS sequence"/>
</dbReference>
<dbReference type="InterPro" id="IPR025449">
    <property type="entry name" value="JetB"/>
</dbReference>
<gene>
    <name evidence="1" type="ORF">C7B46_12940</name>
</gene>
<evidence type="ECO:0000313" key="1">
    <source>
        <dbReference type="EMBL" id="PSR32662.1"/>
    </source>
</evidence>
<organism evidence="1 2">
    <name type="scientific">Sulfobacillus benefaciens</name>
    <dbReference type="NCBI Taxonomy" id="453960"/>
    <lineage>
        <taxon>Bacteria</taxon>
        <taxon>Bacillati</taxon>
        <taxon>Bacillota</taxon>
        <taxon>Clostridia</taxon>
        <taxon>Eubacteriales</taxon>
        <taxon>Clostridiales Family XVII. Incertae Sedis</taxon>
        <taxon>Sulfobacillus</taxon>
    </lineage>
</organism>
<accession>A0A2T2XE00</accession>
<proteinExistence type="predicted"/>
<sequence>MRGRSALMEWSKTCQEMREDDRERLSEIVSQLFERTFIIRELWDARAQRMVANPSYRFVTRFLECLRAYLDFGGFDLQVDNDLGVVALYSRYGRNREPLDKVTTYFLMALRLLFIEKMEEAKMRQEPLVALSDVFNRLRVLDLTVGKLPVKAVEKTLATLRRLSIIELVDGDASDPESRWLIYPSIRILVPDERIHDALARIQSLEDAGTGEEGEM</sequence>
<evidence type="ECO:0008006" key="3">
    <source>
        <dbReference type="Google" id="ProtNLM"/>
    </source>
</evidence>
<reference evidence="1 2" key="1">
    <citation type="journal article" date="2014" name="BMC Genomics">
        <title>Comparison of environmental and isolate Sulfobacillus genomes reveals diverse carbon, sulfur, nitrogen, and hydrogen metabolisms.</title>
        <authorList>
            <person name="Justice N.B."/>
            <person name="Norman A."/>
            <person name="Brown C.T."/>
            <person name="Singh A."/>
            <person name="Thomas B.C."/>
            <person name="Banfield J.F."/>
        </authorList>
    </citation>
    <scope>NUCLEOTIDE SEQUENCE [LARGE SCALE GENOMIC DNA]</scope>
    <source>
        <strain evidence="1">AMDSBA4</strain>
    </source>
</reference>